<name>A0A0D1YE66_9EURO</name>
<evidence type="ECO:0000313" key="1">
    <source>
        <dbReference type="EMBL" id="KIV81262.1"/>
    </source>
</evidence>
<reference evidence="1 2" key="1">
    <citation type="submission" date="2015-01" db="EMBL/GenBank/DDBJ databases">
        <title>The Genome Sequence of Exophiala sideris CBS121828.</title>
        <authorList>
            <consortium name="The Broad Institute Genomics Platform"/>
            <person name="Cuomo C."/>
            <person name="de Hoog S."/>
            <person name="Gorbushina A."/>
            <person name="Stielow B."/>
            <person name="Teixiera M."/>
            <person name="Abouelleil A."/>
            <person name="Chapman S.B."/>
            <person name="Priest M."/>
            <person name="Young S.K."/>
            <person name="Wortman J."/>
            <person name="Nusbaum C."/>
            <person name="Birren B."/>
        </authorList>
    </citation>
    <scope>NUCLEOTIDE SEQUENCE [LARGE SCALE GENOMIC DNA]</scope>
    <source>
        <strain evidence="1 2">CBS 121828</strain>
    </source>
</reference>
<dbReference type="HOGENOM" id="CLU_563992_0_0_1"/>
<dbReference type="Gene3D" id="2.60.40.640">
    <property type="match status" value="1"/>
</dbReference>
<dbReference type="AlphaFoldDB" id="A0A0D1YE66"/>
<evidence type="ECO:0008006" key="3">
    <source>
        <dbReference type="Google" id="ProtNLM"/>
    </source>
</evidence>
<proteinExistence type="predicted"/>
<gene>
    <name evidence="1" type="ORF">PV11_03460</name>
</gene>
<sequence length="453" mass="50062">MALSINLSRDEGKPFTPGSMVLGVVKFTTYEDRNIESLNIDFKGVAKAFLNQNYGDLVVSRTDYVSKSIQHRGTYAWPFAFRIPLFAAPRAVPPGSKESFYPKHPWKGDLALSAHPLPPSMNQNGKFVCTVQYGLEATLVHSPAATTQAKSRSEKKQASRIVPVESLDMSSNTHSGDDWPYTIHRHTMYFPLADSSYRPARRLFQSFSRNGQHDVPRTEMVFSVLLPKKLETKKPQTLSVPTSCRQGNSTAAHRVALSAVELWPDLVVHSIKLSLLQHTQVRAGCHTSSSTRRIFSRKGSCTVPISCMDPSASQTATNSLTSSFNLCDAMDLSISADLLAADFSTYNIARSHSLEVRFCVKYENKKHQIALRNIPIRVVPPSGRELDRRLSEGVEEDDRYGCYLAGIQWHDYQGNTNGTEVHAEAGEFLQAVMESSGGHGDLAPGTPPPAYTA</sequence>
<organism evidence="1 2">
    <name type="scientific">Exophiala sideris</name>
    <dbReference type="NCBI Taxonomy" id="1016849"/>
    <lineage>
        <taxon>Eukaryota</taxon>
        <taxon>Fungi</taxon>
        <taxon>Dikarya</taxon>
        <taxon>Ascomycota</taxon>
        <taxon>Pezizomycotina</taxon>
        <taxon>Eurotiomycetes</taxon>
        <taxon>Chaetothyriomycetidae</taxon>
        <taxon>Chaetothyriales</taxon>
        <taxon>Herpotrichiellaceae</taxon>
        <taxon>Exophiala</taxon>
    </lineage>
</organism>
<accession>A0A0D1YE66</accession>
<dbReference type="Proteomes" id="UP000053599">
    <property type="component" value="Unassembled WGS sequence"/>
</dbReference>
<evidence type="ECO:0000313" key="2">
    <source>
        <dbReference type="Proteomes" id="UP000053599"/>
    </source>
</evidence>
<dbReference type="EMBL" id="KN846952">
    <property type="protein sequence ID" value="KIV81262.1"/>
    <property type="molecule type" value="Genomic_DNA"/>
</dbReference>
<protein>
    <recommendedName>
        <fullName evidence="3">Arrestin-like N-terminal domain-containing protein</fullName>
    </recommendedName>
</protein>
<dbReference type="InterPro" id="IPR014752">
    <property type="entry name" value="Arrestin-like_C"/>
</dbReference>
<dbReference type="OrthoDB" id="4120135at2759"/>